<dbReference type="AlphaFoldDB" id="A0A7C9TRL4"/>
<dbReference type="Gene3D" id="3.30.1890.10">
    <property type="entry name" value="FepE-like"/>
    <property type="match status" value="1"/>
</dbReference>
<keyword evidence="1" id="KW-0175">Coiled coil</keyword>
<organism evidence="3 4">
    <name type="scientific">Galbitalea soli</name>
    <dbReference type="NCBI Taxonomy" id="1268042"/>
    <lineage>
        <taxon>Bacteria</taxon>
        <taxon>Bacillati</taxon>
        <taxon>Actinomycetota</taxon>
        <taxon>Actinomycetes</taxon>
        <taxon>Micrococcales</taxon>
        <taxon>Microbacteriaceae</taxon>
        <taxon>Galbitalea</taxon>
    </lineage>
</organism>
<name>A0A7C9TRL4_9MICO</name>
<sequence>MASIKSAELAAEVETLRDELRKSQALAEEYRMIAKERSEEITRLVKALKSAPKAGAPKPTPARPALPPAPVSAAMTTMLGSPASSQELEQLRKLSQRKAVRIVVSILTPIEKPYQTLKGGMRRALRKGPRA</sequence>
<reference evidence="3 4" key="1">
    <citation type="journal article" date="2014" name="Int. J. Syst. Evol. Microbiol.">
        <title>Description of Galbitalea soli gen. nov., sp. nov., and Frondihabitans sucicola sp. nov.</title>
        <authorList>
            <person name="Kim S.J."/>
            <person name="Lim J.M."/>
            <person name="Ahn J.H."/>
            <person name="Weon H.Y."/>
            <person name="Hamada M."/>
            <person name="Suzuki K."/>
            <person name="Ahn T.Y."/>
            <person name="Kwon S.W."/>
        </authorList>
    </citation>
    <scope>NUCLEOTIDE SEQUENCE [LARGE SCALE GENOMIC DNA]</scope>
    <source>
        <strain evidence="3 4">NBRC 108727</strain>
    </source>
</reference>
<proteinExistence type="predicted"/>
<comment type="caution">
    <text evidence="3">The sequence shown here is derived from an EMBL/GenBank/DDBJ whole genome shotgun (WGS) entry which is preliminary data.</text>
</comment>
<dbReference type="Proteomes" id="UP000479756">
    <property type="component" value="Unassembled WGS sequence"/>
</dbReference>
<feature type="coiled-coil region" evidence="1">
    <location>
        <begin position="6"/>
        <end position="33"/>
    </location>
</feature>
<accession>A0A7C9TRL4</accession>
<evidence type="ECO:0000256" key="2">
    <source>
        <dbReference type="SAM" id="MobiDB-lite"/>
    </source>
</evidence>
<evidence type="ECO:0000313" key="3">
    <source>
        <dbReference type="EMBL" id="NEM91721.1"/>
    </source>
</evidence>
<keyword evidence="4" id="KW-1185">Reference proteome</keyword>
<evidence type="ECO:0000256" key="1">
    <source>
        <dbReference type="SAM" id="Coils"/>
    </source>
</evidence>
<evidence type="ECO:0000313" key="4">
    <source>
        <dbReference type="Proteomes" id="UP000479756"/>
    </source>
</evidence>
<dbReference type="RefSeq" id="WP_163473611.1">
    <property type="nucleotide sequence ID" value="NZ_JAAGWZ010000002.1"/>
</dbReference>
<gene>
    <name evidence="3" type="ORF">G3T37_10165</name>
</gene>
<feature type="compositionally biased region" description="Pro residues" evidence="2">
    <location>
        <begin position="58"/>
        <end position="70"/>
    </location>
</feature>
<protein>
    <submittedName>
        <fullName evidence="3">Uncharacterized protein</fullName>
    </submittedName>
</protein>
<feature type="region of interest" description="Disordered" evidence="2">
    <location>
        <begin position="51"/>
        <end position="72"/>
    </location>
</feature>
<dbReference type="EMBL" id="JAAGWZ010000002">
    <property type="protein sequence ID" value="NEM91721.1"/>
    <property type="molecule type" value="Genomic_DNA"/>
</dbReference>